<evidence type="ECO:0000313" key="2">
    <source>
        <dbReference type="Proteomes" id="UP000552683"/>
    </source>
</evidence>
<dbReference type="Gene3D" id="3.40.1360.10">
    <property type="match status" value="1"/>
</dbReference>
<protein>
    <submittedName>
        <fullName evidence="1">Toprim domain-containing protein</fullName>
    </submittedName>
</protein>
<dbReference type="SUPFAM" id="SSF56731">
    <property type="entry name" value="DNA primase core"/>
    <property type="match status" value="1"/>
</dbReference>
<evidence type="ECO:0000313" key="1">
    <source>
        <dbReference type="EMBL" id="MBC2883586.1"/>
    </source>
</evidence>
<dbReference type="InterPro" id="IPR034154">
    <property type="entry name" value="TOPRIM_DnaG/twinkle"/>
</dbReference>
<dbReference type="AlphaFoldDB" id="A0A842J6M3"/>
<accession>A0A842J6M3</accession>
<reference evidence="1 2" key="1">
    <citation type="submission" date="2020-08" db="EMBL/GenBank/DDBJ databases">
        <title>Complete genome and description of Campylobacter massiliensis Marseille-Q3452 sp. nov.</title>
        <authorList>
            <person name="Antezack A."/>
        </authorList>
    </citation>
    <scope>NUCLEOTIDE SEQUENCE [LARGE SCALE GENOMIC DNA]</scope>
    <source>
        <strain evidence="1 2">Marseille-Q3452</strain>
    </source>
</reference>
<dbReference type="EMBL" id="JACLZK010000002">
    <property type="protein sequence ID" value="MBC2883586.1"/>
    <property type="molecule type" value="Genomic_DNA"/>
</dbReference>
<dbReference type="Pfam" id="PF13155">
    <property type="entry name" value="Toprim_2"/>
    <property type="match status" value="1"/>
</dbReference>
<comment type="caution">
    <text evidence="1">The sequence shown here is derived from an EMBL/GenBank/DDBJ whole genome shotgun (WGS) entry which is preliminary data.</text>
</comment>
<name>A0A842J6M3_9BACT</name>
<keyword evidence="2" id="KW-1185">Reference proteome</keyword>
<organism evidence="1 2">
    <name type="scientific">Campylobacter massiliensis</name>
    <dbReference type="NCBI Taxonomy" id="2762557"/>
    <lineage>
        <taxon>Bacteria</taxon>
        <taxon>Pseudomonadati</taxon>
        <taxon>Campylobacterota</taxon>
        <taxon>Epsilonproteobacteria</taxon>
        <taxon>Campylobacterales</taxon>
        <taxon>Campylobacteraceae</taxon>
        <taxon>Campylobacter</taxon>
    </lineage>
</organism>
<dbReference type="Proteomes" id="UP000552683">
    <property type="component" value="Unassembled WGS sequence"/>
</dbReference>
<gene>
    <name evidence="1" type="ORF">H7R39_10045</name>
</gene>
<sequence length="140" mass="16032">MIQLPKLMFSKNRRRCPFNMADLVSYRNDLQAPIFLMEGEKDCLNALAKGLRAVTLGSASAKIEDRYLNLFKDTNMTICYDHDEAGANGAKAVKKQLTGICKNIEIIDWERIFKKMGWSQPIKKGFDYTDYLVETKLAKE</sequence>
<proteinExistence type="predicted"/>
<dbReference type="RefSeq" id="WP_185899091.1">
    <property type="nucleotide sequence ID" value="NZ_JACLZK010000002.1"/>
</dbReference>
<dbReference type="CDD" id="cd01029">
    <property type="entry name" value="TOPRIM_primases"/>
    <property type="match status" value="1"/>
</dbReference>